<reference evidence="3 4" key="1">
    <citation type="submission" date="2020-08" db="EMBL/GenBank/DDBJ databases">
        <title>Genomic Encyclopedia of Type Strains, Phase IV (KMG-IV): sequencing the most valuable type-strain genomes for metagenomic binning, comparative biology and taxonomic classification.</title>
        <authorList>
            <person name="Goeker M."/>
        </authorList>
    </citation>
    <scope>NUCLEOTIDE SEQUENCE [LARGE SCALE GENOMIC DNA]</scope>
    <source>
        <strain evidence="3 4">DSM 18233</strain>
    </source>
</reference>
<keyword evidence="3" id="KW-0946">Virion</keyword>
<accession>A0A840RJB6</accession>
<evidence type="ECO:0000313" key="4">
    <source>
        <dbReference type="Proteomes" id="UP000543030"/>
    </source>
</evidence>
<protein>
    <submittedName>
        <fullName evidence="3">Spore coat protein U-like protein</fullName>
    </submittedName>
</protein>
<evidence type="ECO:0000259" key="2">
    <source>
        <dbReference type="Pfam" id="PF05229"/>
    </source>
</evidence>
<feature type="chain" id="PRO_5032810304" evidence="1">
    <location>
        <begin position="26"/>
        <end position="177"/>
    </location>
</feature>
<dbReference type="AlphaFoldDB" id="A0A840RJB6"/>
<feature type="domain" description="Spore coat protein U/FanG" evidence="2">
    <location>
        <begin position="29"/>
        <end position="173"/>
    </location>
</feature>
<dbReference type="PANTHER" id="PTHR37089:SF4">
    <property type="entry name" value="EXPORTED PROTEIN"/>
    <property type="match status" value="1"/>
</dbReference>
<keyword evidence="1" id="KW-0732">Signal</keyword>
<comment type="caution">
    <text evidence="3">The sequence shown here is derived from an EMBL/GenBank/DDBJ whole genome shotgun (WGS) entry which is preliminary data.</text>
</comment>
<keyword evidence="4" id="KW-1185">Reference proteome</keyword>
<evidence type="ECO:0000313" key="3">
    <source>
        <dbReference type="EMBL" id="MBB5193197.1"/>
    </source>
</evidence>
<dbReference type="Pfam" id="PF05229">
    <property type="entry name" value="SCPU"/>
    <property type="match status" value="1"/>
</dbReference>
<organism evidence="3 4">
    <name type="scientific">Silvimonas terrae</name>
    <dbReference type="NCBI Taxonomy" id="300266"/>
    <lineage>
        <taxon>Bacteria</taxon>
        <taxon>Pseudomonadati</taxon>
        <taxon>Pseudomonadota</taxon>
        <taxon>Betaproteobacteria</taxon>
        <taxon>Neisseriales</taxon>
        <taxon>Chitinibacteraceae</taxon>
        <taxon>Silvimonas</taxon>
    </lineage>
</organism>
<dbReference type="InterPro" id="IPR007893">
    <property type="entry name" value="Spore_coat_U/FanG"/>
</dbReference>
<name>A0A840RJB6_9NEIS</name>
<dbReference type="Proteomes" id="UP000543030">
    <property type="component" value="Unassembled WGS sequence"/>
</dbReference>
<dbReference type="SMART" id="SM00972">
    <property type="entry name" value="SCPU"/>
    <property type="match status" value="1"/>
</dbReference>
<evidence type="ECO:0000256" key="1">
    <source>
        <dbReference type="SAM" id="SignalP"/>
    </source>
</evidence>
<proteinExistence type="predicted"/>
<sequence>MKHLTRMMPVVFAMLVMGVASVAWGGTTTGQVNSTMTLTAACQVNGSTSSSGVNFGTLNFGSQTTLFNTATAQVNGGSGAIAVQCSPGAGAVLTFQAGQHDAQVSGGSRAMANGSGKFIPYDIYSDAGYSTVLASGATVNITEDGTTQTVNIYGRAVGVAGLTPGTYTDVIAVQLNF</sequence>
<keyword evidence="3" id="KW-0167">Capsid protein</keyword>
<gene>
    <name evidence="3" type="ORF">HNQ50_003951</name>
</gene>
<feature type="signal peptide" evidence="1">
    <location>
        <begin position="1"/>
        <end position="25"/>
    </location>
</feature>
<dbReference type="EMBL" id="JACHHN010000010">
    <property type="protein sequence ID" value="MBB5193197.1"/>
    <property type="molecule type" value="Genomic_DNA"/>
</dbReference>
<dbReference type="RefSeq" id="WP_184102853.1">
    <property type="nucleotide sequence ID" value="NZ_JACHHN010000010.1"/>
</dbReference>
<dbReference type="InterPro" id="IPR053167">
    <property type="entry name" value="Spore_coat_component"/>
</dbReference>
<dbReference type="PANTHER" id="PTHR37089">
    <property type="entry name" value="PROTEIN U-RELATED"/>
    <property type="match status" value="1"/>
</dbReference>